<dbReference type="GO" id="GO:0005789">
    <property type="term" value="C:endoplasmic reticulum membrane"/>
    <property type="evidence" value="ECO:0007669"/>
    <property type="project" value="UniProtKB-SubCell"/>
</dbReference>
<feature type="transmembrane region" description="Helical" evidence="8">
    <location>
        <begin position="6"/>
        <end position="25"/>
    </location>
</feature>
<proteinExistence type="inferred from homology"/>
<evidence type="ECO:0000256" key="4">
    <source>
        <dbReference type="ARBA" id="ARBA00022824"/>
    </source>
</evidence>
<dbReference type="AlphaFoldDB" id="A0A0D6R6D9"/>
<evidence type="ECO:0000256" key="3">
    <source>
        <dbReference type="ARBA" id="ARBA00022801"/>
    </source>
</evidence>
<keyword evidence="3" id="KW-0378">Hydrolase</keyword>
<comment type="subcellular location">
    <subcellularLocation>
        <location evidence="1">Endoplasmic reticulum membrane</location>
        <topology evidence="1">Multi-pass membrane protein</topology>
    </subcellularLocation>
</comment>
<dbReference type="Gene3D" id="1.20.144.10">
    <property type="entry name" value="Phosphatidic acid phosphatase type 2/haloperoxidase"/>
    <property type="match status" value="1"/>
</dbReference>
<dbReference type="GO" id="GO:0042392">
    <property type="term" value="F:sphingosine-1-phosphate phosphatase activity"/>
    <property type="evidence" value="ECO:0007669"/>
    <property type="project" value="TreeGrafter"/>
</dbReference>
<feature type="transmembrane region" description="Helical" evidence="8">
    <location>
        <begin position="301"/>
        <end position="319"/>
    </location>
</feature>
<keyword evidence="4" id="KW-0256">Endoplasmic reticulum</keyword>
<sequence length="409" mass="45464">MESTIPTWQATTLAGILVWIFFARVTNLTARLRSLTQPIISDRAEKGINFVLRVQKLKHPFLDTFFAYLSTIVSVAFYTCFLPILFWSGHCKLGRQMTLLMAFCDYAGNCVKDVVSSPRPQSPPVRRLATAEHEKENALEYGFPSSHTLNTIVLSGYLLNYVISNNYIDEYVLKTVASLLFVILISLVGLGRIYLGMHTLIDIVGGAALGTAILFFWLSVHETLDNFVTSGKNVPSFWASLAFLLLFAYPTPELPTPSFEFHTAFNGVALGVVTGIHRTFKEFHHEDVPRLFGPHLGAMVFARRVIVGLPIIIAVKTFSKVLAKRLLPLLCNLMGLPMKSSSYIQPVKGAISSTEKSQTVGQSGYLQKIFLSSPEESYDVDTGIRLFQYAGLAWAVVELVPIVFNSLRL</sequence>
<keyword evidence="6 8" id="KW-0472">Membrane</keyword>
<evidence type="ECO:0000256" key="1">
    <source>
        <dbReference type="ARBA" id="ARBA00004477"/>
    </source>
</evidence>
<dbReference type="PANTHER" id="PTHR14969">
    <property type="entry name" value="SPHINGOSINE-1-PHOSPHATE PHOSPHOHYDROLASE"/>
    <property type="match status" value="1"/>
</dbReference>
<accession>A0A0D6R6D9</accession>
<name>A0A0D6R6D9_ARACU</name>
<evidence type="ECO:0000259" key="9">
    <source>
        <dbReference type="SMART" id="SM00014"/>
    </source>
</evidence>
<dbReference type="SUPFAM" id="SSF48317">
    <property type="entry name" value="Acid phosphatase/Vanadium-dependent haloperoxidase"/>
    <property type="match status" value="1"/>
</dbReference>
<keyword evidence="2 8" id="KW-0812">Transmembrane</keyword>
<evidence type="ECO:0000256" key="5">
    <source>
        <dbReference type="ARBA" id="ARBA00022989"/>
    </source>
</evidence>
<dbReference type="Pfam" id="PF01569">
    <property type="entry name" value="PAP2"/>
    <property type="match status" value="1"/>
</dbReference>
<feature type="transmembrane region" description="Helical" evidence="8">
    <location>
        <begin position="171"/>
        <end position="194"/>
    </location>
</feature>
<feature type="transmembrane region" description="Helical" evidence="8">
    <location>
        <begin position="200"/>
        <end position="220"/>
    </location>
</feature>
<evidence type="ECO:0000256" key="7">
    <source>
        <dbReference type="ARBA" id="ARBA00038324"/>
    </source>
</evidence>
<feature type="domain" description="Phosphatidic acid phosphatase type 2/haloperoxidase" evidence="9">
    <location>
        <begin position="94"/>
        <end position="218"/>
    </location>
</feature>
<organism evidence="10">
    <name type="scientific">Araucaria cunninghamii</name>
    <name type="common">Hoop pine</name>
    <name type="synonym">Moreton Bay pine</name>
    <dbReference type="NCBI Taxonomy" id="56994"/>
    <lineage>
        <taxon>Eukaryota</taxon>
        <taxon>Viridiplantae</taxon>
        <taxon>Streptophyta</taxon>
        <taxon>Embryophyta</taxon>
        <taxon>Tracheophyta</taxon>
        <taxon>Spermatophyta</taxon>
        <taxon>Pinopsida</taxon>
        <taxon>Pinidae</taxon>
        <taxon>Conifers II</taxon>
        <taxon>Araucariales</taxon>
        <taxon>Araucariaceae</taxon>
        <taxon>Araucaria</taxon>
    </lineage>
</organism>
<reference evidence="10" key="1">
    <citation type="submission" date="2015-03" db="EMBL/GenBank/DDBJ databases">
        <title>A transcriptome of Araucaria cunninghamii, an australian fine timber species.</title>
        <authorList>
            <person name="Jing Yi C.J.Y."/>
            <person name="Yin San L.Y.S."/>
            <person name="Abdul Karim S.S."/>
            <person name="Wan Azmi N.N."/>
            <person name="Hercus R.R."/>
            <person name="Croft L.L."/>
        </authorList>
    </citation>
    <scope>NUCLEOTIDE SEQUENCE</scope>
    <source>
        <strain evidence="10">MI0301</strain>
        <tissue evidence="10">Leaf</tissue>
    </source>
</reference>
<evidence type="ECO:0000256" key="2">
    <source>
        <dbReference type="ARBA" id="ARBA00022692"/>
    </source>
</evidence>
<feature type="transmembrane region" description="Helical" evidence="8">
    <location>
        <begin position="141"/>
        <end position="159"/>
    </location>
</feature>
<evidence type="ECO:0000256" key="6">
    <source>
        <dbReference type="ARBA" id="ARBA00023136"/>
    </source>
</evidence>
<feature type="transmembrane region" description="Helical" evidence="8">
    <location>
        <begin position="232"/>
        <end position="249"/>
    </location>
</feature>
<dbReference type="InterPro" id="IPR036938">
    <property type="entry name" value="PAP2/HPO_sf"/>
</dbReference>
<evidence type="ECO:0000256" key="8">
    <source>
        <dbReference type="SAM" id="Phobius"/>
    </source>
</evidence>
<dbReference type="SMART" id="SM00014">
    <property type="entry name" value="acidPPc"/>
    <property type="match status" value="1"/>
</dbReference>
<dbReference type="CDD" id="cd03388">
    <property type="entry name" value="PAP2_SPPase1"/>
    <property type="match status" value="1"/>
</dbReference>
<dbReference type="EMBL" id="GCKF01026751">
    <property type="protein sequence ID" value="JAG98286.1"/>
    <property type="molecule type" value="Transcribed_RNA"/>
</dbReference>
<evidence type="ECO:0000313" key="10">
    <source>
        <dbReference type="EMBL" id="JAG98286.1"/>
    </source>
</evidence>
<protein>
    <recommendedName>
        <fullName evidence="9">Phosphatidic acid phosphatase type 2/haloperoxidase domain-containing protein</fullName>
    </recommendedName>
</protein>
<feature type="transmembrane region" description="Helical" evidence="8">
    <location>
        <begin position="65"/>
        <end position="87"/>
    </location>
</feature>
<dbReference type="PANTHER" id="PTHR14969:SF28">
    <property type="entry name" value="DIHYDROSPHINGOSINE 1-PHOSPHATE PHOSPHATASE LCB3-RELATED"/>
    <property type="match status" value="1"/>
</dbReference>
<comment type="similarity">
    <text evidence="7">Belongs to the type 2 lipid phosphate phosphatase family.</text>
</comment>
<dbReference type="InterPro" id="IPR000326">
    <property type="entry name" value="PAP2/HPO"/>
</dbReference>
<keyword evidence="5 8" id="KW-1133">Transmembrane helix</keyword>